<dbReference type="Pfam" id="PF00024">
    <property type="entry name" value="PAN_1"/>
    <property type="match status" value="1"/>
</dbReference>
<dbReference type="EMBL" id="UYRV01106923">
    <property type="protein sequence ID" value="VDN22894.1"/>
    <property type="molecule type" value="Genomic_DNA"/>
</dbReference>
<accession>A0A3P7M0S4</accession>
<dbReference type="InterPro" id="IPR003609">
    <property type="entry name" value="Pan_app"/>
</dbReference>
<evidence type="ECO:0000256" key="1">
    <source>
        <dbReference type="SAM" id="MobiDB-lite"/>
    </source>
</evidence>
<dbReference type="AlphaFoldDB" id="A0A3P7M0S4"/>
<dbReference type="Proteomes" id="UP000271889">
    <property type="component" value="Unassembled WGS sequence"/>
</dbReference>
<feature type="compositionally biased region" description="Basic and acidic residues" evidence="1">
    <location>
        <begin position="115"/>
        <end position="130"/>
    </location>
</feature>
<name>A0A3P7M0S4_CYLGO</name>
<feature type="region of interest" description="Disordered" evidence="1">
    <location>
        <begin position="112"/>
        <end position="147"/>
    </location>
</feature>
<evidence type="ECO:0000313" key="4">
    <source>
        <dbReference type="Proteomes" id="UP000271889"/>
    </source>
</evidence>
<dbReference type="OrthoDB" id="10422341at2759"/>
<reference evidence="3 4" key="1">
    <citation type="submission" date="2018-11" db="EMBL/GenBank/DDBJ databases">
        <authorList>
            <consortium name="Pathogen Informatics"/>
        </authorList>
    </citation>
    <scope>NUCLEOTIDE SEQUENCE [LARGE SCALE GENOMIC DNA]</scope>
</reference>
<evidence type="ECO:0000259" key="2">
    <source>
        <dbReference type="Pfam" id="PF00024"/>
    </source>
</evidence>
<evidence type="ECO:0000313" key="3">
    <source>
        <dbReference type="EMBL" id="VDN22894.1"/>
    </source>
</evidence>
<protein>
    <recommendedName>
        <fullName evidence="2">Apple domain-containing protein</fullName>
    </recommendedName>
</protein>
<organism evidence="3 4">
    <name type="scientific">Cylicostephanus goldi</name>
    <name type="common">Nematode worm</name>
    <dbReference type="NCBI Taxonomy" id="71465"/>
    <lineage>
        <taxon>Eukaryota</taxon>
        <taxon>Metazoa</taxon>
        <taxon>Ecdysozoa</taxon>
        <taxon>Nematoda</taxon>
        <taxon>Chromadorea</taxon>
        <taxon>Rhabditida</taxon>
        <taxon>Rhabditina</taxon>
        <taxon>Rhabditomorpha</taxon>
        <taxon>Strongyloidea</taxon>
        <taxon>Strongylidae</taxon>
        <taxon>Cylicostephanus</taxon>
    </lineage>
</organism>
<feature type="domain" description="Apple" evidence="2">
    <location>
        <begin position="26"/>
        <end position="75"/>
    </location>
</feature>
<sequence length="203" mass="22648">MTSNSGVFRFTSVAKHGSYMFYFYSEDQVQCLRACYEESECAVVQYDEKTSFCKLLRTGTYTAPGYVLSRGENDSSCMTEEATGDIPFQKIPQKNVTAMECTAVLDAASAKKTAGHHEKKENLHQRDGHHWPHCQHSTPEADPVGGPVPPVTEQDVWFAVTKTKNAEATSPDDIPSEFWKVCGHSGATWLLGQSDHKEEEYDL</sequence>
<gene>
    <name evidence="3" type="ORF">CGOC_LOCUS9434</name>
</gene>
<proteinExistence type="predicted"/>
<keyword evidence="4" id="KW-1185">Reference proteome</keyword>